<dbReference type="RefSeq" id="WP_286137047.1">
    <property type="nucleotide sequence ID" value="NZ_BRPL01000004.1"/>
</dbReference>
<keyword evidence="1" id="KW-0812">Transmembrane</keyword>
<evidence type="ECO:0000313" key="3">
    <source>
        <dbReference type="Proteomes" id="UP001144204"/>
    </source>
</evidence>
<organism evidence="2 3">
    <name type="scientific">Philodulcilactobacillus myokoensis</name>
    <dbReference type="NCBI Taxonomy" id="2929573"/>
    <lineage>
        <taxon>Bacteria</taxon>
        <taxon>Bacillati</taxon>
        <taxon>Bacillota</taxon>
        <taxon>Bacilli</taxon>
        <taxon>Lactobacillales</taxon>
        <taxon>Lactobacillaceae</taxon>
        <taxon>Philodulcilactobacillus</taxon>
    </lineage>
</organism>
<keyword evidence="3" id="KW-1185">Reference proteome</keyword>
<feature type="transmembrane region" description="Helical" evidence="1">
    <location>
        <begin position="56"/>
        <end position="75"/>
    </location>
</feature>
<keyword evidence="1" id="KW-1133">Transmembrane helix</keyword>
<dbReference type="AlphaFoldDB" id="A0A9W6B2R4"/>
<protein>
    <submittedName>
        <fullName evidence="2">Uncharacterized protein</fullName>
    </submittedName>
</protein>
<sequence length="92" mass="10872">MSFNVILIIIALLCLLEIFVMSDTKHFWLGSIIPTLFSIGTIYLMVSNHSYGLSDWFYVLFIIAISYVWIWGYGYKRHQKKINKKKYKSNVK</sequence>
<feature type="transmembrane region" description="Helical" evidence="1">
    <location>
        <begin position="27"/>
        <end position="44"/>
    </location>
</feature>
<proteinExistence type="predicted"/>
<comment type="caution">
    <text evidence="2">The sequence shown here is derived from an EMBL/GenBank/DDBJ whole genome shotgun (WGS) entry which is preliminary data.</text>
</comment>
<name>A0A9W6B2R4_9LACO</name>
<dbReference type="Proteomes" id="UP001144204">
    <property type="component" value="Unassembled WGS sequence"/>
</dbReference>
<reference evidence="2" key="2">
    <citation type="journal article" date="2023" name="PLoS ONE">
        <title>Philodulcilactobacillus myokoensis gen. nov., sp. nov., a fructophilic, acidophilic, and agar-phobic lactic acid bacterium isolated from fermented vegetable extracts.</title>
        <authorList>
            <person name="Kouya T."/>
            <person name="Ishiyama Y."/>
            <person name="Ohashi S."/>
            <person name="Kumakubo R."/>
            <person name="Yamazaki T."/>
            <person name="Otaki T."/>
        </authorList>
    </citation>
    <scope>NUCLEOTIDE SEQUENCE</scope>
    <source>
        <strain evidence="2">WR16-4</strain>
    </source>
</reference>
<reference evidence="2" key="1">
    <citation type="submission" date="2022-07" db="EMBL/GenBank/DDBJ databases">
        <authorList>
            <person name="Kouya T."/>
            <person name="Ishiyama Y."/>
        </authorList>
    </citation>
    <scope>NUCLEOTIDE SEQUENCE</scope>
    <source>
        <strain evidence="2">WR16-4</strain>
    </source>
</reference>
<evidence type="ECO:0000256" key="1">
    <source>
        <dbReference type="SAM" id="Phobius"/>
    </source>
</evidence>
<accession>A0A9W6B2R4</accession>
<keyword evidence="1" id="KW-0472">Membrane</keyword>
<dbReference type="EMBL" id="BRPL01000004">
    <property type="protein sequence ID" value="GLB47508.1"/>
    <property type="molecule type" value="Genomic_DNA"/>
</dbReference>
<evidence type="ECO:0000313" key="2">
    <source>
        <dbReference type="EMBL" id="GLB47508.1"/>
    </source>
</evidence>
<feature type="transmembrane region" description="Helical" evidence="1">
    <location>
        <begin position="6"/>
        <end position="22"/>
    </location>
</feature>
<gene>
    <name evidence="2" type="ORF">WR164_14870</name>
</gene>